<dbReference type="AlphaFoldDB" id="A0A8T0FWB3"/>
<sequence>MSKINNPDVLKMIESQFDGVLELKNRILLLPSTAERVRLTDLPGHHVITEKQRIRIRQLLEDKEHALIGGRR</sequence>
<evidence type="ECO:0000313" key="2">
    <source>
        <dbReference type="Proteomes" id="UP000807504"/>
    </source>
</evidence>
<protein>
    <submittedName>
        <fullName evidence="1">Uncharacterized protein</fullName>
    </submittedName>
</protein>
<proteinExistence type="predicted"/>
<gene>
    <name evidence="1" type="ORF">HNY73_002536</name>
</gene>
<evidence type="ECO:0000313" key="1">
    <source>
        <dbReference type="EMBL" id="KAF8794565.1"/>
    </source>
</evidence>
<accession>A0A8T0FWB3</accession>
<organism evidence="1 2">
    <name type="scientific">Argiope bruennichi</name>
    <name type="common">Wasp spider</name>
    <name type="synonym">Aranea bruennichi</name>
    <dbReference type="NCBI Taxonomy" id="94029"/>
    <lineage>
        <taxon>Eukaryota</taxon>
        <taxon>Metazoa</taxon>
        <taxon>Ecdysozoa</taxon>
        <taxon>Arthropoda</taxon>
        <taxon>Chelicerata</taxon>
        <taxon>Arachnida</taxon>
        <taxon>Araneae</taxon>
        <taxon>Araneomorphae</taxon>
        <taxon>Entelegynae</taxon>
        <taxon>Araneoidea</taxon>
        <taxon>Araneidae</taxon>
        <taxon>Argiope</taxon>
    </lineage>
</organism>
<reference evidence="1" key="2">
    <citation type="submission" date="2020-06" db="EMBL/GenBank/DDBJ databases">
        <authorList>
            <person name="Sheffer M."/>
        </authorList>
    </citation>
    <scope>NUCLEOTIDE SEQUENCE</scope>
</reference>
<reference evidence="1" key="1">
    <citation type="journal article" date="2020" name="bioRxiv">
        <title>Chromosome-level reference genome of the European wasp spider Argiope bruennichi: a resource for studies on range expansion and evolutionary adaptation.</title>
        <authorList>
            <person name="Sheffer M.M."/>
            <person name="Hoppe A."/>
            <person name="Krehenwinkel H."/>
            <person name="Uhl G."/>
            <person name="Kuss A.W."/>
            <person name="Jensen L."/>
            <person name="Jensen C."/>
            <person name="Gillespie R.G."/>
            <person name="Hoff K.J."/>
            <person name="Prost S."/>
        </authorList>
    </citation>
    <scope>NUCLEOTIDE SEQUENCE</scope>
</reference>
<dbReference type="EMBL" id="JABXBU010000002">
    <property type="protein sequence ID" value="KAF8794565.1"/>
    <property type="molecule type" value="Genomic_DNA"/>
</dbReference>
<dbReference type="Proteomes" id="UP000807504">
    <property type="component" value="Unassembled WGS sequence"/>
</dbReference>
<comment type="caution">
    <text evidence="1">The sequence shown here is derived from an EMBL/GenBank/DDBJ whole genome shotgun (WGS) entry which is preliminary data.</text>
</comment>
<name>A0A8T0FWB3_ARGBR</name>
<keyword evidence="2" id="KW-1185">Reference proteome</keyword>